<feature type="region of interest" description="Disordered" evidence="1">
    <location>
        <begin position="136"/>
        <end position="172"/>
    </location>
</feature>
<dbReference type="Proteomes" id="UP000053327">
    <property type="component" value="Unassembled WGS sequence"/>
</dbReference>
<dbReference type="AlphaFoldDB" id="A0A0J9T0E3"/>
<dbReference type="EMBL" id="KQ234750">
    <property type="protein sequence ID" value="KMZ88830.1"/>
    <property type="molecule type" value="Genomic_DNA"/>
</dbReference>
<name>A0A0J9T0E3_PLAV1</name>
<organism evidence="2 3">
    <name type="scientific">Plasmodium vivax (strain Brazil I)</name>
    <dbReference type="NCBI Taxonomy" id="1033975"/>
    <lineage>
        <taxon>Eukaryota</taxon>
        <taxon>Sar</taxon>
        <taxon>Alveolata</taxon>
        <taxon>Apicomplexa</taxon>
        <taxon>Aconoidasida</taxon>
        <taxon>Haemosporida</taxon>
        <taxon>Plasmodiidae</taxon>
        <taxon>Plasmodium</taxon>
        <taxon>Plasmodium (Plasmodium)</taxon>
    </lineage>
</organism>
<reference evidence="2 3" key="1">
    <citation type="submission" date="2011-08" db="EMBL/GenBank/DDBJ databases">
        <title>The Genome Sequence of Plasmodium vivax Brazil I.</title>
        <authorList>
            <consortium name="The Broad Institute Genome Sequencing Platform"/>
            <consortium name="The Broad Institute Genome Sequencing Center for Infectious Disease"/>
            <person name="Neafsey D."/>
            <person name="Carlton J."/>
            <person name="Barnwell J."/>
            <person name="Collins W."/>
            <person name="Escalante A."/>
            <person name="Mullikin J."/>
            <person name="Saul A."/>
            <person name="Guigo R."/>
            <person name="Camara F."/>
            <person name="Young S.K."/>
            <person name="Zeng Q."/>
            <person name="Gargeya S."/>
            <person name="Fitzgerald M."/>
            <person name="Haas B."/>
            <person name="Abouelleil A."/>
            <person name="Alvarado L."/>
            <person name="Arachchi H.M."/>
            <person name="Berlin A."/>
            <person name="Brown A."/>
            <person name="Chapman S.B."/>
            <person name="Chen Z."/>
            <person name="Dunbar C."/>
            <person name="Freedman E."/>
            <person name="Gearin G."/>
            <person name="Gellesch M."/>
            <person name="Goldberg J."/>
            <person name="Griggs A."/>
            <person name="Gujja S."/>
            <person name="Heiman D."/>
            <person name="Howarth C."/>
            <person name="Larson L."/>
            <person name="Lui A."/>
            <person name="MacDonald P.J.P."/>
            <person name="Montmayeur A."/>
            <person name="Murphy C."/>
            <person name="Neiman D."/>
            <person name="Pearson M."/>
            <person name="Priest M."/>
            <person name="Roberts A."/>
            <person name="Saif S."/>
            <person name="Shea T."/>
            <person name="Shenoy N."/>
            <person name="Sisk P."/>
            <person name="Stolte C."/>
            <person name="Sykes S."/>
            <person name="Wortman J."/>
            <person name="Nusbaum C."/>
            <person name="Birren B."/>
        </authorList>
    </citation>
    <scope>NUCLEOTIDE SEQUENCE [LARGE SCALE GENOMIC DNA]</scope>
    <source>
        <strain evidence="2 3">Brazil I</strain>
    </source>
</reference>
<evidence type="ECO:0000313" key="3">
    <source>
        <dbReference type="Proteomes" id="UP000053327"/>
    </source>
</evidence>
<gene>
    <name evidence="2" type="ORF">PVBG_05626</name>
</gene>
<dbReference type="OrthoDB" id="10524126at2759"/>
<evidence type="ECO:0000256" key="1">
    <source>
        <dbReference type="SAM" id="MobiDB-lite"/>
    </source>
</evidence>
<sequence length="331" mass="37313">MYVQMNKLYVLYDYLKNIMSTYKLGDVGSCSAIRSFLYEYKGFINDYQPTNPTYKNILHNFENKIKYQVPLYNTNACPGQHFYIAEIKLKTVSENEKHKESVKAEQQPTNAENQVSQAIISPSTVEFPALHANFEASREKFQTPRAKTRTSLAESEITHKHPLSPQKKAQSFPETLAHYAQHAEQQQEQQLRHAEIPKTEFQVDVSQVYPPHDVSLESPRTPSYSEPYPHLSLATLSKEEGGASSSVMTTITRALKDVDPVPVVGVSGGMGALFLLFRYTPVGAFFRGGRGRAHRIPRSFNGQFLGGFPDIQYYDVGHIGYGPMNINPLAE</sequence>
<evidence type="ECO:0000313" key="2">
    <source>
        <dbReference type="EMBL" id="KMZ88830.1"/>
    </source>
</evidence>
<protein>
    <submittedName>
        <fullName evidence="2">Uncharacterized protein</fullName>
    </submittedName>
</protein>
<accession>A0A0J9T0E3</accession>
<proteinExistence type="predicted"/>